<dbReference type="Proteomes" id="UP001167831">
    <property type="component" value="Unassembled WGS sequence"/>
</dbReference>
<dbReference type="Proteomes" id="UP001168478">
    <property type="component" value="Unassembled WGS sequence"/>
</dbReference>
<feature type="signal peptide" evidence="1">
    <location>
        <begin position="1"/>
        <end position="18"/>
    </location>
</feature>
<evidence type="ECO:0000313" key="2">
    <source>
        <dbReference type="EMBL" id="MDN0023715.1"/>
    </source>
</evidence>
<reference evidence="3" key="1">
    <citation type="submission" date="2023-06" db="EMBL/GenBank/DDBJ databases">
        <authorList>
            <person name="Zeman M."/>
            <person name="Kubasova T."/>
            <person name="Jahodarova E."/>
            <person name="Nykrynova M."/>
            <person name="Rychlik I."/>
        </authorList>
    </citation>
    <scope>NUCLEOTIDE SEQUENCE</scope>
    <source>
        <strain evidence="3">ET15</strain>
        <strain evidence="2">ET37</strain>
    </source>
</reference>
<sequence>MRKLIIFFAIASALCACSSIDCPLNNKVYAQYKFAGDGMSDGTIITVTTSLSQAEGDDSVLINKMEYADSISLPMSYARTEDVFYFKFEKSNGSTITDTVKVAKKNIPHFESVDCNPAFFHTITGVEHTRHAIESIIINNNTVTYNVAEAHFIIYLKDSDSSDISDVR</sequence>
<keyword evidence="1" id="KW-0732">Signal</keyword>
<evidence type="ECO:0000256" key="1">
    <source>
        <dbReference type="SAM" id="SignalP"/>
    </source>
</evidence>
<comment type="caution">
    <text evidence="3">The sequence shown here is derived from an EMBL/GenBank/DDBJ whole genome shotgun (WGS) entry which is preliminary data.</text>
</comment>
<dbReference type="EMBL" id="JAUEIF010000011">
    <property type="protein sequence ID" value="MDN0026067.1"/>
    <property type="molecule type" value="Genomic_DNA"/>
</dbReference>
<feature type="chain" id="PRO_5043588781" evidence="1">
    <location>
        <begin position="19"/>
        <end position="168"/>
    </location>
</feature>
<accession>A0AAW7JXI9</accession>
<dbReference type="AlphaFoldDB" id="A0AAW7JXI9"/>
<evidence type="ECO:0000313" key="4">
    <source>
        <dbReference type="Proteomes" id="UP001167831"/>
    </source>
</evidence>
<evidence type="ECO:0000313" key="5">
    <source>
        <dbReference type="Proteomes" id="UP001168478"/>
    </source>
</evidence>
<keyword evidence="4" id="KW-1185">Reference proteome</keyword>
<organism evidence="3 5">
    <name type="scientific">Leyella lascolaii</name>
    <dbReference type="NCBI Taxonomy" id="1776379"/>
    <lineage>
        <taxon>Bacteria</taxon>
        <taxon>Pseudomonadati</taxon>
        <taxon>Bacteroidota</taxon>
        <taxon>Bacteroidia</taxon>
        <taxon>Bacteroidales</taxon>
        <taxon>Prevotellaceae</taxon>
        <taxon>Leyella</taxon>
    </lineage>
</organism>
<name>A0AAW7JXI9_9BACT</name>
<dbReference type="RefSeq" id="WP_068855538.1">
    <property type="nucleotide sequence ID" value="NZ_CALUKV010000001.1"/>
</dbReference>
<dbReference type="Pfam" id="PF20050">
    <property type="entry name" value="DUF6452"/>
    <property type="match status" value="1"/>
</dbReference>
<evidence type="ECO:0000313" key="3">
    <source>
        <dbReference type="EMBL" id="MDN0026067.1"/>
    </source>
</evidence>
<dbReference type="PROSITE" id="PS51257">
    <property type="entry name" value="PROKAR_LIPOPROTEIN"/>
    <property type="match status" value="1"/>
</dbReference>
<dbReference type="EMBL" id="JAUEIE010000017">
    <property type="protein sequence ID" value="MDN0023715.1"/>
    <property type="molecule type" value="Genomic_DNA"/>
</dbReference>
<gene>
    <name evidence="2" type="ORF">QVN81_11925</name>
    <name evidence="3" type="ORF">QVN84_11125</name>
</gene>
<protein>
    <submittedName>
        <fullName evidence="3">DUF6452 family protein</fullName>
    </submittedName>
</protein>
<reference evidence="3" key="2">
    <citation type="submission" date="2023-08" db="EMBL/GenBank/DDBJ databases">
        <title>Identification and characterization of horizontal gene transfer across gut microbiota members of farm animals based on homology search.</title>
        <authorList>
            <person name="Schwarzerova J."/>
            <person name="Nykrynova M."/>
            <person name="Jureckova K."/>
            <person name="Cejkova D."/>
            <person name="Rychlik I."/>
        </authorList>
    </citation>
    <scope>NUCLEOTIDE SEQUENCE</scope>
    <source>
        <strain evidence="3">ET15</strain>
        <strain evidence="2">ET37</strain>
    </source>
</reference>
<dbReference type="InterPro" id="IPR045607">
    <property type="entry name" value="DUF6452"/>
</dbReference>
<proteinExistence type="predicted"/>